<dbReference type="RefSeq" id="WP_197312811.1">
    <property type="nucleotide sequence ID" value="NZ_JADZLT010000056.1"/>
</dbReference>
<evidence type="ECO:0000256" key="2">
    <source>
        <dbReference type="ARBA" id="ARBA00022598"/>
    </source>
</evidence>
<dbReference type="Proteomes" id="UP000631694">
    <property type="component" value="Unassembled WGS sequence"/>
</dbReference>
<reference evidence="4" key="1">
    <citation type="submission" date="2020-12" db="EMBL/GenBank/DDBJ databases">
        <title>Methylobrevis albus sp. nov., isolated from fresh water lack sediment.</title>
        <authorList>
            <person name="Zou Q."/>
        </authorList>
    </citation>
    <scope>NUCLEOTIDE SEQUENCE</scope>
    <source>
        <strain evidence="4">L22</strain>
    </source>
</reference>
<dbReference type="Gene3D" id="3.40.50.12780">
    <property type="entry name" value="N-terminal domain of ligase-like"/>
    <property type="match status" value="1"/>
</dbReference>
<feature type="domain" description="AMP-dependent synthetase/ligase" evidence="3">
    <location>
        <begin position="27"/>
        <end position="137"/>
    </location>
</feature>
<dbReference type="PANTHER" id="PTHR43201">
    <property type="entry name" value="ACYL-COA SYNTHETASE"/>
    <property type="match status" value="1"/>
</dbReference>
<evidence type="ECO:0000313" key="4">
    <source>
        <dbReference type="EMBL" id="MBH0239730.1"/>
    </source>
</evidence>
<dbReference type="Gene3D" id="3.30.300.30">
    <property type="match status" value="1"/>
</dbReference>
<evidence type="ECO:0000256" key="1">
    <source>
        <dbReference type="ARBA" id="ARBA00006432"/>
    </source>
</evidence>
<evidence type="ECO:0000313" key="5">
    <source>
        <dbReference type="Proteomes" id="UP000631694"/>
    </source>
</evidence>
<dbReference type="GO" id="GO:0031956">
    <property type="term" value="F:medium-chain fatty acid-CoA ligase activity"/>
    <property type="evidence" value="ECO:0007669"/>
    <property type="project" value="TreeGrafter"/>
</dbReference>
<dbReference type="InterPro" id="IPR000873">
    <property type="entry name" value="AMP-dep_synth/lig_dom"/>
</dbReference>
<dbReference type="EMBL" id="JADZLT010000056">
    <property type="protein sequence ID" value="MBH0239730.1"/>
    <property type="molecule type" value="Genomic_DNA"/>
</dbReference>
<protein>
    <submittedName>
        <fullName evidence="4">AMP-binding protein</fullName>
    </submittedName>
</protein>
<keyword evidence="5" id="KW-1185">Reference proteome</keyword>
<comment type="caution">
    <text evidence="4">The sequence shown here is derived from an EMBL/GenBank/DDBJ whole genome shotgun (WGS) entry which is preliminary data.</text>
</comment>
<comment type="similarity">
    <text evidence="1">Belongs to the ATP-dependent AMP-binding enzyme family.</text>
</comment>
<dbReference type="GO" id="GO:0006631">
    <property type="term" value="P:fatty acid metabolic process"/>
    <property type="evidence" value="ECO:0007669"/>
    <property type="project" value="TreeGrafter"/>
</dbReference>
<proteinExistence type="inferred from homology"/>
<gene>
    <name evidence="4" type="ORF">I5731_18065</name>
</gene>
<dbReference type="PANTHER" id="PTHR43201:SF5">
    <property type="entry name" value="MEDIUM-CHAIN ACYL-COA LIGASE ACSF2, MITOCHONDRIAL"/>
    <property type="match status" value="1"/>
</dbReference>
<dbReference type="AlphaFoldDB" id="A0A931I3T3"/>
<accession>A0A931I3T3</accession>
<dbReference type="InterPro" id="IPR045851">
    <property type="entry name" value="AMP-bd_C_sf"/>
</dbReference>
<dbReference type="InterPro" id="IPR042099">
    <property type="entry name" value="ANL_N_sf"/>
</dbReference>
<keyword evidence="2" id="KW-0436">Ligase</keyword>
<dbReference type="Pfam" id="PF00501">
    <property type="entry name" value="AMP-binding"/>
    <property type="match status" value="1"/>
</dbReference>
<organism evidence="4 5">
    <name type="scientific">Methylobrevis albus</name>
    <dbReference type="NCBI Taxonomy" id="2793297"/>
    <lineage>
        <taxon>Bacteria</taxon>
        <taxon>Pseudomonadati</taxon>
        <taxon>Pseudomonadota</taxon>
        <taxon>Alphaproteobacteria</taxon>
        <taxon>Hyphomicrobiales</taxon>
        <taxon>Pleomorphomonadaceae</taxon>
        <taxon>Methylobrevis</taxon>
    </lineage>
</organism>
<sequence>MILTSDERSRAFLAAGLWGTATLDGIFDAAAAAAPDAPAFADGGPEPVPGAAARYDRAGAMARIDALAGFFAGIGLKPDTVVGVHLPPMAEAAIVVLAAWRAGLVVAPLDLGWSDAEISAAIDTAGIRAIVTASIVDGRDCGSRMRDVAAAHFAIRFVFGIGEDLADGLIDLGLVLSDITGESAMPEVVRRGNPADHIAALSLVQRDGRLLVVPSSHNHLIAAARAHAGAAGIEAGAAIATTLAPAGLAGLAGGLATAITVAGRLDFHHVARLSRLAADCAASRPDHLLLPEVLAAPLGEFASDTLPALSLVSSGVQPTRGTVPAGVRVADLSTLGGLLLLSTPRNGERASPWPLLQQAASRPAGPAAPSAVEILLRPRVRAGDRRQTAVTGDILLRGALVPDAPWPEPAAGGSGLVLPVNGDGLLRTGLTGEATGDGTGVRIAEPGPEAIVVAGQRFEATALDARFATFPGMLDAAAFGVADPLLGTRIGLAFVRRPGGDCSPERIAQFLSETGAAALEAPSLLVEVDTIARGGDGRVLSRDVFRGSIAA</sequence>
<evidence type="ECO:0000259" key="3">
    <source>
        <dbReference type="Pfam" id="PF00501"/>
    </source>
</evidence>
<name>A0A931I3T3_9HYPH</name>
<dbReference type="SUPFAM" id="SSF56801">
    <property type="entry name" value="Acetyl-CoA synthetase-like"/>
    <property type="match status" value="1"/>
</dbReference>